<dbReference type="GO" id="GO:0022857">
    <property type="term" value="F:transmembrane transporter activity"/>
    <property type="evidence" value="ECO:0007669"/>
    <property type="project" value="InterPro"/>
</dbReference>
<evidence type="ECO:0000313" key="2">
    <source>
        <dbReference type="EMBL" id="KAJ8026983.1"/>
    </source>
</evidence>
<keyword evidence="1" id="KW-1133">Transmembrane helix</keyword>
<dbReference type="GO" id="GO:0005635">
    <property type="term" value="C:nuclear envelope"/>
    <property type="evidence" value="ECO:0007669"/>
    <property type="project" value="TreeGrafter"/>
</dbReference>
<dbReference type="InterPro" id="IPR011701">
    <property type="entry name" value="MFS"/>
</dbReference>
<keyword evidence="1" id="KW-0472">Membrane</keyword>
<keyword evidence="3" id="KW-1185">Reference proteome</keyword>
<evidence type="ECO:0000313" key="3">
    <source>
        <dbReference type="Proteomes" id="UP001152320"/>
    </source>
</evidence>
<feature type="transmembrane region" description="Helical" evidence="1">
    <location>
        <begin position="57"/>
        <end position="75"/>
    </location>
</feature>
<dbReference type="Proteomes" id="UP001152320">
    <property type="component" value="Chromosome 16"/>
</dbReference>
<reference evidence="2" key="1">
    <citation type="submission" date="2021-10" db="EMBL/GenBank/DDBJ databases">
        <title>Tropical sea cucumber genome reveals ecological adaptation and Cuvierian tubules defense mechanism.</title>
        <authorList>
            <person name="Chen T."/>
        </authorList>
    </citation>
    <scope>NUCLEOTIDE SEQUENCE</scope>
    <source>
        <strain evidence="2">Nanhai2018</strain>
        <tissue evidence="2">Muscle</tissue>
    </source>
</reference>
<gene>
    <name evidence="2" type="ORF">HOLleu_31979</name>
</gene>
<dbReference type="EMBL" id="JAIZAY010000016">
    <property type="protein sequence ID" value="KAJ8026983.1"/>
    <property type="molecule type" value="Genomic_DNA"/>
</dbReference>
<feature type="transmembrane region" description="Helical" evidence="1">
    <location>
        <begin position="148"/>
        <end position="167"/>
    </location>
</feature>
<feature type="transmembrane region" description="Helical" evidence="1">
    <location>
        <begin position="95"/>
        <end position="113"/>
    </location>
</feature>
<dbReference type="OrthoDB" id="10262656at2759"/>
<evidence type="ECO:0000256" key="1">
    <source>
        <dbReference type="SAM" id="Phobius"/>
    </source>
</evidence>
<comment type="caution">
    <text evidence="2">The sequence shown here is derived from an EMBL/GenBank/DDBJ whole genome shotgun (WGS) entry which is preliminary data.</text>
</comment>
<name>A0A9Q0YR58_HOLLE</name>
<dbReference type="Gene3D" id="1.20.1250.20">
    <property type="entry name" value="MFS general substrate transporter like domains"/>
    <property type="match status" value="1"/>
</dbReference>
<feature type="transmembrane region" description="Helical" evidence="1">
    <location>
        <begin position="179"/>
        <end position="198"/>
    </location>
</feature>
<dbReference type="PANTHER" id="PTHR24002:SF3">
    <property type="entry name" value="SOLUTE CARRIER FAMILY 22 MEMBER 18"/>
    <property type="match status" value="1"/>
</dbReference>
<keyword evidence="1" id="KW-0812">Transmembrane</keyword>
<dbReference type="SUPFAM" id="SSF103473">
    <property type="entry name" value="MFS general substrate transporter"/>
    <property type="match status" value="1"/>
</dbReference>
<dbReference type="InterPro" id="IPR036259">
    <property type="entry name" value="MFS_trans_sf"/>
</dbReference>
<proteinExistence type="predicted"/>
<dbReference type="PANTHER" id="PTHR24002">
    <property type="entry name" value="SOLUTE CARRIER FAMILY 22 MEMBER 18"/>
    <property type="match status" value="1"/>
</dbReference>
<dbReference type="Pfam" id="PF07690">
    <property type="entry name" value="MFS_1"/>
    <property type="match status" value="1"/>
</dbReference>
<accession>A0A9Q0YR58</accession>
<sequence length="244" mass="26584">MTRKHFSPGLPTLVYLCLEEHTPGCLKHSASVDTFTSDQFSFNLSEFLSSFRQILKVGADIFAVRMIMGFSLMIYHSNFSLFLEKKFDSSPKMTGWIISFSSLMSVLASFAVGRISSLYSGLPRLLFHTCIVQTITLASMTFAPNIPLFLAGIACISMSNSILRVCITDMSILRCKGEDTGALLGMSQSMMSVARMVAPFMAGLALEVSYSGPGVVASCCGVIGSSLVPLFVMKHKLPPEKKEN</sequence>
<dbReference type="AlphaFoldDB" id="A0A9Q0YR58"/>
<feature type="transmembrane region" description="Helical" evidence="1">
    <location>
        <begin position="210"/>
        <end position="232"/>
    </location>
</feature>
<protein>
    <submittedName>
        <fullName evidence="2">Major facilitator superfamily domain-containing protein 9</fullName>
    </submittedName>
</protein>
<organism evidence="2 3">
    <name type="scientific">Holothuria leucospilota</name>
    <name type="common">Black long sea cucumber</name>
    <name type="synonym">Mertensiothuria leucospilota</name>
    <dbReference type="NCBI Taxonomy" id="206669"/>
    <lineage>
        <taxon>Eukaryota</taxon>
        <taxon>Metazoa</taxon>
        <taxon>Echinodermata</taxon>
        <taxon>Eleutherozoa</taxon>
        <taxon>Echinozoa</taxon>
        <taxon>Holothuroidea</taxon>
        <taxon>Aspidochirotacea</taxon>
        <taxon>Aspidochirotida</taxon>
        <taxon>Holothuriidae</taxon>
        <taxon>Holothuria</taxon>
    </lineage>
</organism>